<keyword evidence="4" id="KW-0474">Menaquinone biosynthesis</keyword>
<organism evidence="5 6">
    <name type="scientific">Sumerlaea chitinivorans</name>
    <dbReference type="NCBI Taxonomy" id="2250252"/>
    <lineage>
        <taxon>Bacteria</taxon>
        <taxon>Candidatus Sumerlaeota</taxon>
        <taxon>Candidatus Sumerlaeia</taxon>
        <taxon>Candidatus Sumerlaeales</taxon>
        <taxon>Candidatus Sumerlaeaceae</taxon>
        <taxon>Candidatus Sumerlaea</taxon>
    </lineage>
</organism>
<dbReference type="AlphaFoldDB" id="A0A2Z4Y5C6"/>
<dbReference type="Proteomes" id="UP000262583">
    <property type="component" value="Chromosome"/>
</dbReference>
<dbReference type="PROSITE" id="PS01184">
    <property type="entry name" value="UBIE_2"/>
    <property type="match status" value="1"/>
</dbReference>
<dbReference type="InterPro" id="IPR029063">
    <property type="entry name" value="SAM-dependent_MTases_sf"/>
</dbReference>
<protein>
    <recommendedName>
        <fullName evidence="4">Demethylmenaquinone methyltransferase</fullName>
        <ecNumber evidence="4">2.1.1.163</ecNumber>
    </recommendedName>
</protein>
<dbReference type="InterPro" id="IPR004033">
    <property type="entry name" value="UbiE/COQ5_MeTrFase"/>
</dbReference>
<keyword evidence="3 4" id="KW-0949">S-adenosyl-L-methionine</keyword>
<dbReference type="NCBIfam" id="TIGR01934">
    <property type="entry name" value="MenG_MenH_UbiE"/>
    <property type="match status" value="1"/>
</dbReference>
<dbReference type="PROSITE" id="PS01183">
    <property type="entry name" value="UBIE_1"/>
    <property type="match status" value="1"/>
</dbReference>
<evidence type="ECO:0000256" key="4">
    <source>
        <dbReference type="HAMAP-Rule" id="MF_01813"/>
    </source>
</evidence>
<evidence type="ECO:0000256" key="3">
    <source>
        <dbReference type="ARBA" id="ARBA00022691"/>
    </source>
</evidence>
<proteinExistence type="inferred from homology"/>
<dbReference type="HAMAP" id="MF_01813">
    <property type="entry name" value="MenG_UbiE_methyltr"/>
    <property type="match status" value="1"/>
</dbReference>
<dbReference type="Gene3D" id="3.40.50.150">
    <property type="entry name" value="Vaccinia Virus protein VP39"/>
    <property type="match status" value="1"/>
</dbReference>
<reference evidence="5 6" key="1">
    <citation type="submission" date="2018-05" db="EMBL/GenBank/DDBJ databases">
        <title>A metagenomic window into the 2 km-deep terrestrial subsurface aquifer revealed taxonomically and functionally diverse microbial community comprising novel uncultured bacterial lineages.</title>
        <authorList>
            <person name="Kadnikov V.V."/>
            <person name="Mardanov A.V."/>
            <person name="Beletsky A.V."/>
            <person name="Banks D."/>
            <person name="Pimenov N.V."/>
            <person name="Frank Y.A."/>
            <person name="Karnachuk O.V."/>
            <person name="Ravin N.V."/>
        </authorList>
    </citation>
    <scope>NUCLEOTIDE SEQUENCE [LARGE SCALE GENOMIC DNA]</scope>
    <source>
        <strain evidence="5">BY</strain>
    </source>
</reference>
<evidence type="ECO:0000256" key="1">
    <source>
        <dbReference type="ARBA" id="ARBA00022603"/>
    </source>
</evidence>
<dbReference type="KEGG" id="schv:BRCON_1583"/>
<evidence type="ECO:0000313" key="6">
    <source>
        <dbReference type="Proteomes" id="UP000262583"/>
    </source>
</evidence>
<dbReference type="GO" id="GO:0043770">
    <property type="term" value="F:demethylmenaquinone methyltransferase activity"/>
    <property type="evidence" value="ECO:0007669"/>
    <property type="project" value="UniProtKB-UniRule"/>
</dbReference>
<feature type="binding site" evidence="4">
    <location>
        <position position="96"/>
    </location>
    <ligand>
        <name>S-adenosyl-L-methionine</name>
        <dbReference type="ChEBI" id="CHEBI:59789"/>
    </ligand>
</feature>
<dbReference type="GO" id="GO:0009234">
    <property type="term" value="P:menaquinone biosynthetic process"/>
    <property type="evidence" value="ECO:0007669"/>
    <property type="project" value="UniProtKB-UniRule"/>
</dbReference>
<evidence type="ECO:0000256" key="2">
    <source>
        <dbReference type="ARBA" id="ARBA00022679"/>
    </source>
</evidence>
<dbReference type="CDD" id="cd02440">
    <property type="entry name" value="AdoMet_MTases"/>
    <property type="match status" value="1"/>
</dbReference>
<dbReference type="PANTHER" id="PTHR43591:SF24">
    <property type="entry name" value="2-METHOXY-6-POLYPRENYL-1,4-BENZOQUINOL METHYLASE, MITOCHONDRIAL"/>
    <property type="match status" value="1"/>
</dbReference>
<dbReference type="EMBL" id="CP030759">
    <property type="protein sequence ID" value="AXA36360.1"/>
    <property type="molecule type" value="Genomic_DNA"/>
</dbReference>
<accession>A0A2Z4Y5C6</accession>
<keyword evidence="1 4" id="KW-0489">Methyltransferase</keyword>
<dbReference type="NCBIfam" id="NF001244">
    <property type="entry name" value="PRK00216.1-5"/>
    <property type="match status" value="1"/>
</dbReference>
<dbReference type="PROSITE" id="PS51608">
    <property type="entry name" value="SAM_MT_UBIE"/>
    <property type="match status" value="1"/>
</dbReference>
<comment type="similarity">
    <text evidence="4">Belongs to the class I-like SAM-binding methyltransferase superfamily. MenG/UbiE family.</text>
</comment>
<sequence length="268" mass="29077">MTELLDQPGGEKLLAQTKQTSAIRSMFDRISPTYDLLNHLLSFNVDRYWRRVTAEVVVAHQPERVLDVCCGTGDLALALRRAAMRKGLNLKCIATDFAPAMVCRAAQKFAATDQSAAGSLKAAIADTLQLPFRDNTFDAVTVAFGIRNVADLDAGLRELARVVRPGGMVAILEFSQPRSRVFAPLYRFYSFRVMPWVGKLISGTRAYAYLPASVDAFPSGEEFLKRLHAACHGVVCLRELTFGIATLYCGTVAKPGASSDAQPATGGA</sequence>
<comment type="catalytic activity">
    <reaction evidence="4">
        <text>a 2-demethylmenaquinol + S-adenosyl-L-methionine = a menaquinol + S-adenosyl-L-homocysteine + H(+)</text>
        <dbReference type="Rhea" id="RHEA:42640"/>
        <dbReference type="Rhea" id="RHEA-COMP:9539"/>
        <dbReference type="Rhea" id="RHEA-COMP:9563"/>
        <dbReference type="ChEBI" id="CHEBI:15378"/>
        <dbReference type="ChEBI" id="CHEBI:18151"/>
        <dbReference type="ChEBI" id="CHEBI:55437"/>
        <dbReference type="ChEBI" id="CHEBI:57856"/>
        <dbReference type="ChEBI" id="CHEBI:59789"/>
        <dbReference type="EC" id="2.1.1.163"/>
    </reaction>
</comment>
<dbReference type="Pfam" id="PF01209">
    <property type="entry name" value="Ubie_methyltran"/>
    <property type="match status" value="1"/>
</dbReference>
<feature type="binding site" evidence="4">
    <location>
        <begin position="126"/>
        <end position="127"/>
    </location>
    <ligand>
        <name>S-adenosyl-L-methionine</name>
        <dbReference type="ChEBI" id="CHEBI:59789"/>
    </ligand>
</feature>
<comment type="caution">
    <text evidence="4">Lacks conserved residue(s) required for the propagation of feature annotation.</text>
</comment>
<evidence type="ECO:0000313" key="5">
    <source>
        <dbReference type="EMBL" id="AXA36360.1"/>
    </source>
</evidence>
<dbReference type="PANTHER" id="PTHR43591">
    <property type="entry name" value="METHYLTRANSFERASE"/>
    <property type="match status" value="1"/>
</dbReference>
<dbReference type="UniPathway" id="UPA00079">
    <property type="reaction ID" value="UER00169"/>
</dbReference>
<gene>
    <name evidence="4" type="primary">menG</name>
    <name evidence="5" type="ORF">BRCON_1583</name>
</gene>
<dbReference type="EC" id="2.1.1.163" evidence="4"/>
<feature type="binding site" evidence="4">
    <location>
        <position position="72"/>
    </location>
    <ligand>
        <name>S-adenosyl-L-methionine</name>
        <dbReference type="ChEBI" id="CHEBI:59789"/>
    </ligand>
</feature>
<comment type="function">
    <text evidence="4">Methyltransferase required for the conversion of demethylmenaquinol (DMKH2) to menaquinol (MKH2).</text>
</comment>
<dbReference type="InterPro" id="IPR023576">
    <property type="entry name" value="UbiE/COQ5_MeTrFase_CS"/>
</dbReference>
<comment type="pathway">
    <text evidence="4">Quinol/quinone metabolism; menaquinone biosynthesis; menaquinol from 1,4-dihydroxy-2-naphthoate: step 2/2.</text>
</comment>
<dbReference type="GO" id="GO:0032259">
    <property type="term" value="P:methylation"/>
    <property type="evidence" value="ECO:0007669"/>
    <property type="project" value="UniProtKB-KW"/>
</dbReference>
<name>A0A2Z4Y5C6_SUMC1</name>
<keyword evidence="2 4" id="KW-0808">Transferase</keyword>
<dbReference type="SUPFAM" id="SSF53335">
    <property type="entry name" value="S-adenosyl-L-methionine-dependent methyltransferases"/>
    <property type="match status" value="1"/>
</dbReference>